<organism evidence="6">
    <name type="scientific">Staphylothermus marinus</name>
    <dbReference type="NCBI Taxonomy" id="2280"/>
    <lineage>
        <taxon>Archaea</taxon>
        <taxon>Thermoproteota</taxon>
        <taxon>Thermoprotei</taxon>
        <taxon>Desulfurococcales</taxon>
        <taxon>Desulfurococcaceae</taxon>
        <taxon>Staphylothermus</taxon>
    </lineage>
</organism>
<dbReference type="GO" id="GO:0016887">
    <property type="term" value="F:ATP hydrolysis activity"/>
    <property type="evidence" value="ECO:0007669"/>
    <property type="project" value="InterPro"/>
</dbReference>
<name>A0A7C4H8W6_STAMA</name>
<evidence type="ECO:0000256" key="4">
    <source>
        <dbReference type="ARBA" id="ARBA00022840"/>
    </source>
</evidence>
<dbReference type="SUPFAM" id="SSF52540">
    <property type="entry name" value="P-loop containing nucleoside triphosphate hydrolases"/>
    <property type="match status" value="1"/>
</dbReference>
<feature type="domain" description="ABC transporter" evidence="5">
    <location>
        <begin position="2"/>
        <end position="232"/>
    </location>
</feature>
<accession>A0A7C4H8W6</accession>
<gene>
    <name evidence="6" type="ORF">ENU14_02615</name>
</gene>
<dbReference type="GO" id="GO:0005524">
    <property type="term" value="F:ATP binding"/>
    <property type="evidence" value="ECO:0007669"/>
    <property type="project" value="UniProtKB-KW"/>
</dbReference>
<dbReference type="AlphaFoldDB" id="A0A7C4H8W6"/>
<protein>
    <submittedName>
        <fullName evidence="6">ABC transporter ATP-binding protein</fullName>
    </submittedName>
</protein>
<dbReference type="PANTHER" id="PTHR42711:SF5">
    <property type="entry name" value="ABC TRANSPORTER ATP-BINDING PROTEIN NATA"/>
    <property type="match status" value="1"/>
</dbReference>
<sequence length="299" mass="33969">MITIDHVSKSFGFIKALDNVSFTIRNGEIVGYVGLNGAGKTTTMKIAVGVLTPDSGDVFIDNYSITRNKRIASKYVGWVPEQPIFEMDMKALDYFTYLAGYYGLSISEARSIGRKLLEEVGLGNALNRKLKEYSLGMKRRFALAVSMINNPPNFLFDEAMSGLDPKGIAFFRELVVKLKKNNCAILFSSHILSEVENIADRVVFIHRGRIVADMTIDEIRSRAKPVLRIRIEPVNDELINILKSYGEPRVEKEYVYISRFTGDSNELLSYLIKNNYRVLEYGFSRLLEEVFFELIGEKK</sequence>
<dbReference type="InterPro" id="IPR027417">
    <property type="entry name" value="P-loop_NTPase"/>
</dbReference>
<comment type="similarity">
    <text evidence="1">Belongs to the ABC transporter superfamily.</text>
</comment>
<evidence type="ECO:0000313" key="6">
    <source>
        <dbReference type="EMBL" id="HGM58465.1"/>
    </source>
</evidence>
<dbReference type="InterPro" id="IPR050763">
    <property type="entry name" value="ABC_transporter_ATP-binding"/>
</dbReference>
<dbReference type="InterPro" id="IPR003593">
    <property type="entry name" value="AAA+_ATPase"/>
</dbReference>
<dbReference type="SMART" id="SM00382">
    <property type="entry name" value="AAA"/>
    <property type="match status" value="1"/>
</dbReference>
<comment type="caution">
    <text evidence="6">The sequence shown here is derived from an EMBL/GenBank/DDBJ whole genome shotgun (WGS) entry which is preliminary data.</text>
</comment>
<dbReference type="InterPro" id="IPR017871">
    <property type="entry name" value="ABC_transporter-like_CS"/>
</dbReference>
<evidence type="ECO:0000259" key="5">
    <source>
        <dbReference type="PROSITE" id="PS50893"/>
    </source>
</evidence>
<dbReference type="PANTHER" id="PTHR42711">
    <property type="entry name" value="ABC TRANSPORTER ATP-BINDING PROTEIN"/>
    <property type="match status" value="1"/>
</dbReference>
<reference evidence="6" key="1">
    <citation type="journal article" date="2020" name="mSystems">
        <title>Genome- and Community-Level Interaction Insights into Carbon Utilization and Element Cycling Functions of Hydrothermarchaeota in Hydrothermal Sediment.</title>
        <authorList>
            <person name="Zhou Z."/>
            <person name="Liu Y."/>
            <person name="Xu W."/>
            <person name="Pan J."/>
            <person name="Luo Z.H."/>
            <person name="Li M."/>
        </authorList>
    </citation>
    <scope>NUCLEOTIDE SEQUENCE [LARGE SCALE GENOMIC DNA]</scope>
    <source>
        <strain evidence="6">SpSt-642</strain>
    </source>
</reference>
<dbReference type="InterPro" id="IPR003439">
    <property type="entry name" value="ABC_transporter-like_ATP-bd"/>
</dbReference>
<evidence type="ECO:0000256" key="2">
    <source>
        <dbReference type="ARBA" id="ARBA00022448"/>
    </source>
</evidence>
<dbReference type="CDD" id="cd03230">
    <property type="entry name" value="ABC_DR_subfamily_A"/>
    <property type="match status" value="1"/>
</dbReference>
<dbReference type="EMBL" id="DTBJ01000018">
    <property type="protein sequence ID" value="HGM58465.1"/>
    <property type="molecule type" value="Genomic_DNA"/>
</dbReference>
<evidence type="ECO:0000256" key="3">
    <source>
        <dbReference type="ARBA" id="ARBA00022741"/>
    </source>
</evidence>
<proteinExistence type="inferred from homology"/>
<keyword evidence="2" id="KW-0813">Transport</keyword>
<keyword evidence="3" id="KW-0547">Nucleotide-binding</keyword>
<evidence type="ECO:0000256" key="1">
    <source>
        <dbReference type="ARBA" id="ARBA00005417"/>
    </source>
</evidence>
<dbReference type="Pfam" id="PF00005">
    <property type="entry name" value="ABC_tran"/>
    <property type="match status" value="1"/>
</dbReference>
<keyword evidence="4 6" id="KW-0067">ATP-binding</keyword>
<dbReference type="PROSITE" id="PS50893">
    <property type="entry name" value="ABC_TRANSPORTER_2"/>
    <property type="match status" value="1"/>
</dbReference>
<dbReference type="PROSITE" id="PS00211">
    <property type="entry name" value="ABC_TRANSPORTER_1"/>
    <property type="match status" value="1"/>
</dbReference>
<dbReference type="Gene3D" id="3.40.50.300">
    <property type="entry name" value="P-loop containing nucleotide triphosphate hydrolases"/>
    <property type="match status" value="1"/>
</dbReference>